<dbReference type="InterPro" id="IPR001148">
    <property type="entry name" value="CA_dom"/>
</dbReference>
<keyword evidence="3" id="KW-1185">Reference proteome</keyword>
<dbReference type="InParanoid" id="L9KJG8"/>
<dbReference type="InterPro" id="IPR036398">
    <property type="entry name" value="CA_dom_sf"/>
</dbReference>
<dbReference type="Proteomes" id="UP000011518">
    <property type="component" value="Unassembled WGS sequence"/>
</dbReference>
<evidence type="ECO:0000313" key="2">
    <source>
        <dbReference type="EMBL" id="ELW62896.1"/>
    </source>
</evidence>
<feature type="domain" description="Alpha-carbonic anhydrase" evidence="1">
    <location>
        <begin position="35"/>
        <end position="88"/>
    </location>
</feature>
<evidence type="ECO:0000313" key="3">
    <source>
        <dbReference type="Proteomes" id="UP000011518"/>
    </source>
</evidence>
<dbReference type="SUPFAM" id="SSF51069">
    <property type="entry name" value="Carbonic anhydrase"/>
    <property type="match status" value="1"/>
</dbReference>
<sequence>MFIGSPRDEHPGSRAYCRNTCSSSGANCKGPVAVPGGTRQSPIDIRWRDSVYDPQLKPLRVSYDAASCLYVWNTGYLFQVEFDDTAEGSAAASSGTLGLAELQKGPRFGGQQVWDSGTLTHA</sequence>
<accession>L9KJG8</accession>
<reference evidence="3" key="2">
    <citation type="journal article" date="2013" name="Nat. Commun.">
        <title>Genome of the Chinese tree shrew.</title>
        <authorList>
            <person name="Fan Y."/>
            <person name="Huang Z.Y."/>
            <person name="Cao C.C."/>
            <person name="Chen C.S."/>
            <person name="Chen Y.X."/>
            <person name="Fan D.D."/>
            <person name="He J."/>
            <person name="Hou H.L."/>
            <person name="Hu L."/>
            <person name="Hu X.T."/>
            <person name="Jiang X.T."/>
            <person name="Lai R."/>
            <person name="Lang Y.S."/>
            <person name="Liang B."/>
            <person name="Liao S.G."/>
            <person name="Mu D."/>
            <person name="Ma Y.Y."/>
            <person name="Niu Y.Y."/>
            <person name="Sun X.Q."/>
            <person name="Xia J.Q."/>
            <person name="Xiao J."/>
            <person name="Xiong Z.Q."/>
            <person name="Xu L."/>
            <person name="Yang L."/>
            <person name="Zhang Y."/>
            <person name="Zhao W."/>
            <person name="Zhao X.D."/>
            <person name="Zheng Y.T."/>
            <person name="Zhou J.M."/>
            <person name="Zhu Y.B."/>
            <person name="Zhang G.J."/>
            <person name="Wang J."/>
            <person name="Yao Y.G."/>
        </authorList>
    </citation>
    <scope>NUCLEOTIDE SEQUENCE [LARGE SCALE GENOMIC DNA]</scope>
</reference>
<gene>
    <name evidence="2" type="ORF">TREES_T100001704</name>
</gene>
<evidence type="ECO:0000259" key="1">
    <source>
        <dbReference type="Pfam" id="PF00194"/>
    </source>
</evidence>
<name>L9KJG8_TUPCH</name>
<dbReference type="Pfam" id="PF00194">
    <property type="entry name" value="Carb_anhydrase"/>
    <property type="match status" value="1"/>
</dbReference>
<proteinExistence type="predicted"/>
<reference evidence="3" key="1">
    <citation type="submission" date="2012-07" db="EMBL/GenBank/DDBJ databases">
        <title>Genome of the Chinese tree shrew, a rising model animal genetically related to primates.</title>
        <authorList>
            <person name="Zhang G."/>
            <person name="Fan Y."/>
            <person name="Yao Y."/>
            <person name="Huang Z."/>
        </authorList>
    </citation>
    <scope>NUCLEOTIDE SEQUENCE [LARGE SCALE GENOMIC DNA]</scope>
</reference>
<dbReference type="STRING" id="246437.L9KJG8"/>
<dbReference type="AlphaFoldDB" id="L9KJG8"/>
<organism evidence="2 3">
    <name type="scientific">Tupaia chinensis</name>
    <name type="common">Chinese tree shrew</name>
    <name type="synonym">Tupaia belangeri chinensis</name>
    <dbReference type="NCBI Taxonomy" id="246437"/>
    <lineage>
        <taxon>Eukaryota</taxon>
        <taxon>Metazoa</taxon>
        <taxon>Chordata</taxon>
        <taxon>Craniata</taxon>
        <taxon>Vertebrata</taxon>
        <taxon>Euteleostomi</taxon>
        <taxon>Mammalia</taxon>
        <taxon>Eutheria</taxon>
        <taxon>Euarchontoglires</taxon>
        <taxon>Scandentia</taxon>
        <taxon>Tupaiidae</taxon>
        <taxon>Tupaia</taxon>
    </lineage>
</organism>
<dbReference type="EMBL" id="KB320797">
    <property type="protein sequence ID" value="ELW62896.1"/>
    <property type="molecule type" value="Genomic_DNA"/>
</dbReference>
<dbReference type="Gene3D" id="3.10.200.10">
    <property type="entry name" value="Alpha carbonic anhydrase"/>
    <property type="match status" value="1"/>
</dbReference>
<protein>
    <submittedName>
        <fullName evidence="2">Carbonic anhydrase 5A, mitochondrial</fullName>
    </submittedName>
</protein>